<organism evidence="2 3">
    <name type="scientific">Ramlibacter lithotrophicus</name>
    <dbReference type="NCBI Taxonomy" id="2606681"/>
    <lineage>
        <taxon>Bacteria</taxon>
        <taxon>Pseudomonadati</taxon>
        <taxon>Pseudomonadota</taxon>
        <taxon>Betaproteobacteria</taxon>
        <taxon>Burkholderiales</taxon>
        <taxon>Comamonadaceae</taxon>
        <taxon>Ramlibacter</taxon>
    </lineage>
</organism>
<dbReference type="InterPro" id="IPR011051">
    <property type="entry name" value="RmlC_Cupin_sf"/>
</dbReference>
<dbReference type="EMBL" id="VTOX01000002">
    <property type="protein sequence ID" value="NKE65981.1"/>
    <property type="molecule type" value="Genomic_DNA"/>
</dbReference>
<dbReference type="AlphaFoldDB" id="A0A7X6I632"/>
<protein>
    <submittedName>
        <fullName evidence="2">Cupin domain-containing protein</fullName>
    </submittedName>
</protein>
<proteinExistence type="predicted"/>
<dbReference type="InterPro" id="IPR052535">
    <property type="entry name" value="Bacilysin_H2HPP_isomerase"/>
</dbReference>
<evidence type="ECO:0000313" key="3">
    <source>
        <dbReference type="Proteomes" id="UP000521868"/>
    </source>
</evidence>
<dbReference type="PANTHER" id="PTHR40112:SF1">
    <property type="entry name" value="H2HPP ISOMERASE"/>
    <property type="match status" value="1"/>
</dbReference>
<comment type="caution">
    <text evidence="2">The sequence shown here is derived from an EMBL/GenBank/DDBJ whole genome shotgun (WGS) entry which is preliminary data.</text>
</comment>
<keyword evidence="3" id="KW-1185">Reference proteome</keyword>
<dbReference type="RefSeq" id="WP_168107054.1">
    <property type="nucleotide sequence ID" value="NZ_VTOX01000002.1"/>
</dbReference>
<evidence type="ECO:0000259" key="1">
    <source>
        <dbReference type="Pfam" id="PF07883"/>
    </source>
</evidence>
<dbReference type="Gene3D" id="2.60.120.10">
    <property type="entry name" value="Jelly Rolls"/>
    <property type="match status" value="1"/>
</dbReference>
<dbReference type="SUPFAM" id="SSF51182">
    <property type="entry name" value="RmlC-like cupins"/>
    <property type="match status" value="1"/>
</dbReference>
<dbReference type="Proteomes" id="UP000521868">
    <property type="component" value="Unassembled WGS sequence"/>
</dbReference>
<name>A0A7X6I632_9BURK</name>
<reference evidence="2 3" key="1">
    <citation type="journal article" date="2020" name="Nature">
        <title>Bacterial chemolithoautotrophy via manganese oxidation.</title>
        <authorList>
            <person name="Yu H."/>
            <person name="Leadbetter J.R."/>
        </authorList>
    </citation>
    <scope>NUCLEOTIDE SEQUENCE [LARGE SCALE GENOMIC DNA]</scope>
    <source>
        <strain evidence="2 3">RBP-1</strain>
    </source>
</reference>
<sequence length="124" mass="12844">MNHASNAGTKALVIRSIEGTLTTGDFLIKPLLKGDHMSLLEVHLQPGVASATHGHAHESLIYVVRGRLRTTIGSEVTLLGPGDAGRHPANVAHSVEALEETIFVEIKSPAPDTGAVLASGPAGD</sequence>
<dbReference type="InterPro" id="IPR013096">
    <property type="entry name" value="Cupin_2"/>
</dbReference>
<dbReference type="Pfam" id="PF07883">
    <property type="entry name" value="Cupin_2"/>
    <property type="match status" value="1"/>
</dbReference>
<dbReference type="PANTHER" id="PTHR40112">
    <property type="entry name" value="H2HPP ISOMERASE"/>
    <property type="match status" value="1"/>
</dbReference>
<accession>A0A7X6I632</accession>
<gene>
    <name evidence="2" type="ORF">RAMLITH_09130</name>
</gene>
<evidence type="ECO:0000313" key="2">
    <source>
        <dbReference type="EMBL" id="NKE65981.1"/>
    </source>
</evidence>
<dbReference type="InterPro" id="IPR014710">
    <property type="entry name" value="RmlC-like_jellyroll"/>
</dbReference>
<feature type="domain" description="Cupin type-2" evidence="1">
    <location>
        <begin position="41"/>
        <end position="100"/>
    </location>
</feature>